<dbReference type="AlphaFoldDB" id="A8SN58"/>
<dbReference type="eggNOG" id="COG0577">
    <property type="taxonomic scope" value="Bacteria"/>
</dbReference>
<accession>A8SN58</accession>
<dbReference type="PANTHER" id="PTHR30572">
    <property type="entry name" value="MEMBRANE COMPONENT OF TRANSPORTER-RELATED"/>
    <property type="match status" value="1"/>
</dbReference>
<reference evidence="10 11" key="2">
    <citation type="submission" date="2007-09" db="EMBL/GenBank/DDBJ databases">
        <authorList>
            <person name="Fulton L."/>
            <person name="Clifton S."/>
            <person name="Fulton B."/>
            <person name="Xu J."/>
            <person name="Minx P."/>
            <person name="Pepin K.H."/>
            <person name="Johnson M."/>
            <person name="Thiruvilangam P."/>
            <person name="Bhonagiri V."/>
            <person name="Nash W.E."/>
            <person name="Mardis E.R."/>
            <person name="Wilson R.K."/>
        </authorList>
    </citation>
    <scope>NUCLEOTIDE SEQUENCE [LARGE SCALE GENOMIC DNA]</scope>
    <source>
        <strain evidence="10 11">ATCC 33270</strain>
    </source>
</reference>
<feature type="domain" description="ABC3 transporter permease C-terminal" evidence="8">
    <location>
        <begin position="285"/>
        <end position="398"/>
    </location>
</feature>
<dbReference type="InterPro" id="IPR003838">
    <property type="entry name" value="ABC3_permease_C"/>
</dbReference>
<dbReference type="Proteomes" id="UP000003162">
    <property type="component" value="Unassembled WGS sequence"/>
</dbReference>
<evidence type="ECO:0000256" key="1">
    <source>
        <dbReference type="ARBA" id="ARBA00004651"/>
    </source>
</evidence>
<evidence type="ECO:0000256" key="6">
    <source>
        <dbReference type="ARBA" id="ARBA00038076"/>
    </source>
</evidence>
<evidence type="ECO:0000256" key="4">
    <source>
        <dbReference type="ARBA" id="ARBA00022989"/>
    </source>
</evidence>
<keyword evidence="5 7" id="KW-0472">Membrane</keyword>
<evidence type="ECO:0000256" key="7">
    <source>
        <dbReference type="SAM" id="Phobius"/>
    </source>
</evidence>
<dbReference type="PANTHER" id="PTHR30572:SF4">
    <property type="entry name" value="ABC TRANSPORTER PERMEASE YTRF"/>
    <property type="match status" value="1"/>
</dbReference>
<comment type="similarity">
    <text evidence="6">Belongs to the ABC-4 integral membrane protein family.</text>
</comment>
<evidence type="ECO:0000256" key="3">
    <source>
        <dbReference type="ARBA" id="ARBA00022692"/>
    </source>
</evidence>
<keyword evidence="2" id="KW-1003">Cell membrane</keyword>
<proteinExistence type="inferred from homology"/>
<feature type="transmembrane region" description="Helical" evidence="7">
    <location>
        <begin position="364"/>
        <end position="388"/>
    </location>
</feature>
<evidence type="ECO:0000259" key="9">
    <source>
        <dbReference type="Pfam" id="PF12704"/>
    </source>
</evidence>
<dbReference type="InterPro" id="IPR050250">
    <property type="entry name" value="Macrolide_Exporter_MacB"/>
</dbReference>
<evidence type="ECO:0000259" key="8">
    <source>
        <dbReference type="Pfam" id="PF02687"/>
    </source>
</evidence>
<dbReference type="InterPro" id="IPR025857">
    <property type="entry name" value="MacB_PCD"/>
</dbReference>
<feature type="transmembrane region" description="Helical" evidence="7">
    <location>
        <begin position="278"/>
        <end position="305"/>
    </location>
</feature>
<dbReference type="HOGENOM" id="CLU_000604_8_4_9"/>
<dbReference type="Pfam" id="PF12704">
    <property type="entry name" value="MacB_PCD"/>
    <property type="match status" value="1"/>
</dbReference>
<evidence type="ECO:0000313" key="10">
    <source>
        <dbReference type="EMBL" id="EDP23752.1"/>
    </source>
</evidence>
<protein>
    <submittedName>
        <fullName evidence="10">Efflux ABC transporter, permease protein</fullName>
    </submittedName>
</protein>
<name>A8SN58_9FIRM</name>
<feature type="transmembrane region" description="Helical" evidence="7">
    <location>
        <begin position="326"/>
        <end position="352"/>
    </location>
</feature>
<keyword evidence="3 7" id="KW-0812">Transmembrane</keyword>
<gene>
    <name evidence="10" type="ORF">PEPMIC_01558</name>
</gene>
<reference evidence="10 11" key="1">
    <citation type="submission" date="2007-09" db="EMBL/GenBank/DDBJ databases">
        <title>Draft genome sequence of Peptostreptococcus micros (ATCC 33270).</title>
        <authorList>
            <person name="Sudarsanam P."/>
            <person name="Ley R."/>
            <person name="Guruge J."/>
            <person name="Turnbaugh P.J."/>
            <person name="Mahowald M."/>
            <person name="Liep D."/>
            <person name="Gordon J."/>
        </authorList>
    </citation>
    <scope>NUCLEOTIDE SEQUENCE [LARGE SCALE GENOMIC DNA]</scope>
    <source>
        <strain evidence="10 11">ATCC 33270</strain>
    </source>
</reference>
<keyword evidence="4 7" id="KW-1133">Transmembrane helix</keyword>
<dbReference type="EMBL" id="ABEE02000017">
    <property type="protein sequence ID" value="EDP23752.1"/>
    <property type="molecule type" value="Genomic_DNA"/>
</dbReference>
<comment type="caution">
    <text evidence="10">The sequence shown here is derived from an EMBL/GenBank/DDBJ whole genome shotgun (WGS) entry which is preliminary data.</text>
</comment>
<comment type="subcellular location">
    <subcellularLocation>
        <location evidence="1">Cell membrane</location>
        <topology evidence="1">Multi-pass membrane protein</topology>
    </subcellularLocation>
</comment>
<evidence type="ECO:0000313" key="11">
    <source>
        <dbReference type="Proteomes" id="UP000003162"/>
    </source>
</evidence>
<dbReference type="Pfam" id="PF02687">
    <property type="entry name" value="FtsX"/>
    <property type="match status" value="1"/>
</dbReference>
<feature type="domain" description="MacB-like periplasmic core" evidence="9">
    <location>
        <begin position="29"/>
        <end position="221"/>
    </location>
</feature>
<dbReference type="GO" id="GO:0022857">
    <property type="term" value="F:transmembrane transporter activity"/>
    <property type="evidence" value="ECO:0007669"/>
    <property type="project" value="TreeGrafter"/>
</dbReference>
<dbReference type="GO" id="GO:0005886">
    <property type="term" value="C:plasma membrane"/>
    <property type="evidence" value="ECO:0007669"/>
    <property type="project" value="UniProtKB-SubCell"/>
</dbReference>
<evidence type="ECO:0000256" key="2">
    <source>
        <dbReference type="ARBA" id="ARBA00022475"/>
    </source>
</evidence>
<organism evidence="10 11">
    <name type="scientific">Parvimonas micra ATCC 33270</name>
    <dbReference type="NCBI Taxonomy" id="411465"/>
    <lineage>
        <taxon>Bacteria</taxon>
        <taxon>Bacillati</taxon>
        <taxon>Bacillota</taxon>
        <taxon>Tissierellia</taxon>
        <taxon>Tissierellales</taxon>
        <taxon>Peptoniphilaceae</taxon>
        <taxon>Parvimonas</taxon>
    </lineage>
</organism>
<evidence type="ECO:0000256" key="5">
    <source>
        <dbReference type="ARBA" id="ARBA00023136"/>
    </source>
</evidence>
<sequence length="405" mass="44467">MEGRIEMTKRKMYLKMILSSFIRRKSRMVVALLAVIIGATIMSGLITIYFDIPRQLGKEFRSYGANFICLPNEGKISEEEYNKFKELIKNKNVVGIAPYRYETTKINQKPYILAGTDMEGAKKNSPFWYIEGEWATNTDSNEVMVGKEIANTLGLSVGDKFKVGGVKHGKSAVASDVNDSAEKSKNKDTGDDFYDVTLTVKGIVTTGGKEESFIFLSLDKLNEIVEDTTKIDSIECSIEANHNELDSLAKELNAKLPNVIGSPVKRVTQSQDTVLNKLTALILLVNIVILVLTTISVSTTMMAIIAERRKEIGLKKALGAHNKEIIMDFIGESVLLGLIGGLIGVGFGFVFAQRVSLSVFGRTITFQYLLIPVIAIISVLVTTAGCILPVRKAVEIDPALVLKGE</sequence>